<dbReference type="EMBL" id="CM018043">
    <property type="protein sequence ID" value="KAA8530349.1"/>
    <property type="molecule type" value="Genomic_DNA"/>
</dbReference>
<proteinExistence type="predicted"/>
<evidence type="ECO:0000313" key="3">
    <source>
        <dbReference type="Proteomes" id="UP000325577"/>
    </source>
</evidence>
<feature type="compositionally biased region" description="Polar residues" evidence="1">
    <location>
        <begin position="17"/>
        <end position="31"/>
    </location>
</feature>
<name>A0A5J5AJP0_9ASTE</name>
<keyword evidence="3" id="KW-1185">Reference proteome</keyword>
<sequence>MTLTQPGKDSRDRDNSGSDLQKSTEGFLSSEVLSNADKITGKKFSEPELDRSLYGKSKACMDLETDQESIGSCEEMESPRSVAKVGQWTAKRIAYMHSQILRIREEDSHIGEDIDEYLSAKDKLAGHHVTSHMDVILVSRSILPASPLSDKTAIKTV</sequence>
<dbReference type="AlphaFoldDB" id="A0A5J5AJP0"/>
<evidence type="ECO:0000313" key="2">
    <source>
        <dbReference type="EMBL" id="KAA8530349.1"/>
    </source>
</evidence>
<reference evidence="2 3" key="1">
    <citation type="submission" date="2019-09" db="EMBL/GenBank/DDBJ databases">
        <title>A chromosome-level genome assembly of the Chinese tupelo Nyssa sinensis.</title>
        <authorList>
            <person name="Yang X."/>
            <person name="Kang M."/>
            <person name="Yang Y."/>
            <person name="Xiong H."/>
            <person name="Wang M."/>
            <person name="Zhang Z."/>
            <person name="Wang Z."/>
            <person name="Wu H."/>
            <person name="Ma T."/>
            <person name="Liu J."/>
            <person name="Xi Z."/>
        </authorList>
    </citation>
    <scope>NUCLEOTIDE SEQUENCE [LARGE SCALE GENOMIC DNA]</scope>
    <source>
        <strain evidence="2">J267</strain>
        <tissue evidence="2">Leaf</tissue>
    </source>
</reference>
<organism evidence="2 3">
    <name type="scientific">Nyssa sinensis</name>
    <dbReference type="NCBI Taxonomy" id="561372"/>
    <lineage>
        <taxon>Eukaryota</taxon>
        <taxon>Viridiplantae</taxon>
        <taxon>Streptophyta</taxon>
        <taxon>Embryophyta</taxon>
        <taxon>Tracheophyta</taxon>
        <taxon>Spermatophyta</taxon>
        <taxon>Magnoliopsida</taxon>
        <taxon>eudicotyledons</taxon>
        <taxon>Gunneridae</taxon>
        <taxon>Pentapetalae</taxon>
        <taxon>asterids</taxon>
        <taxon>Cornales</taxon>
        <taxon>Nyssaceae</taxon>
        <taxon>Nyssa</taxon>
    </lineage>
</organism>
<dbReference type="OrthoDB" id="1649103at2759"/>
<evidence type="ECO:0000256" key="1">
    <source>
        <dbReference type="SAM" id="MobiDB-lite"/>
    </source>
</evidence>
<dbReference type="Proteomes" id="UP000325577">
    <property type="component" value="Linkage Group LG2"/>
</dbReference>
<feature type="region of interest" description="Disordered" evidence="1">
    <location>
        <begin position="1"/>
        <end position="31"/>
    </location>
</feature>
<gene>
    <name evidence="2" type="ORF">F0562_005058</name>
</gene>
<accession>A0A5J5AJP0</accession>
<protein>
    <submittedName>
        <fullName evidence="2">Uncharacterized protein</fullName>
    </submittedName>
</protein>